<evidence type="ECO:0000313" key="1">
    <source>
        <dbReference type="EMBL" id="GAX04699.1"/>
    </source>
</evidence>
<evidence type="ECO:0000313" key="2">
    <source>
        <dbReference type="Proteomes" id="UP000198430"/>
    </source>
</evidence>
<name>A0A1Z5ISI1_9LACO</name>
<proteinExistence type="predicted"/>
<protein>
    <submittedName>
        <fullName evidence="1">PblB protein</fullName>
    </submittedName>
</protein>
<dbReference type="Proteomes" id="UP000198430">
    <property type="component" value="Unassembled WGS sequence"/>
</dbReference>
<reference evidence="1 2" key="1">
    <citation type="submission" date="2015-11" db="EMBL/GenBank/DDBJ databases">
        <title>Draft genome sequences of new species of the genus Lactobacillus isolated from orchardgrass silage.</title>
        <authorList>
            <person name="Tohno M."/>
            <person name="Tanizawa Y."/>
            <person name="Arita M."/>
        </authorList>
    </citation>
    <scope>NUCLEOTIDE SEQUENCE [LARGE SCALE GENOMIC DNA]</scope>
    <source>
        <strain evidence="1 2">IWT140</strain>
    </source>
</reference>
<comment type="caution">
    <text evidence="1">The sequence shown here is derived from an EMBL/GenBank/DDBJ whole genome shotgun (WGS) entry which is preliminary data.</text>
</comment>
<dbReference type="EMBL" id="BCMH01000032">
    <property type="protein sequence ID" value="GAX04699.1"/>
    <property type="molecule type" value="Genomic_DNA"/>
</dbReference>
<organism evidence="1 2">
    <name type="scientific">Secundilactobacillus pentosiphilus</name>
    <dbReference type="NCBI Taxonomy" id="1714682"/>
    <lineage>
        <taxon>Bacteria</taxon>
        <taxon>Bacillati</taxon>
        <taxon>Bacillota</taxon>
        <taxon>Bacilli</taxon>
        <taxon>Lactobacillales</taxon>
        <taxon>Lactobacillaceae</taxon>
        <taxon>Secundilactobacillus</taxon>
    </lineage>
</organism>
<keyword evidence="2" id="KW-1185">Reference proteome</keyword>
<sequence length="417" mass="45878">MWHIVAKQGNGITGIYLWGYANEKVPNNSNWSYSVDVKGTGKILELGIEGSNKNPVVGTISSEWSRISQTGNFDNDVVKTIVMYFSSNDNPIDVYIKLPKLELGNIPTDWTPAPEDKVNVSDMRKPASDVVGLEDVPNGLYKGSLAQNTDLNTLTQEGIYNFSGESFVNFIDSDIHWGTIQIINKSAMVTQLVICTSNIRDQIFFRTQSGAPATWLPWTMVPRFSTDNSLVLPNGELITPADDSKVVHITDTSNWQKQAMFNPGDFKIDVTSPTTDFATLLRTKYDKGGIVYIRDSNGPSYAEVVDAVVICEGGGWWYAYGVTIDGNFVHRRIRASDDTGWIINADDSKVAHLSGANNFNTVPTYGTGNKPFAINDTGATTARPTGQTAGYQYFDTSLNKPIWYTGKNWVDATGTTV</sequence>
<dbReference type="CDD" id="cd19958">
    <property type="entry name" value="pyocin_knob"/>
    <property type="match status" value="1"/>
</dbReference>
<gene>
    <name evidence="1" type="ORF">IWT140_02361</name>
</gene>
<accession>A0A1Z5ISI1</accession>
<dbReference type="AlphaFoldDB" id="A0A1Z5ISI1"/>
<dbReference type="RefSeq" id="WP_089089649.1">
    <property type="nucleotide sequence ID" value="NZ_BCMH01000032.1"/>
</dbReference>